<dbReference type="AlphaFoldDB" id="A0A1I0B7C0"/>
<evidence type="ECO:0000313" key="1">
    <source>
        <dbReference type="EMBL" id="SET02411.1"/>
    </source>
</evidence>
<dbReference type="EMBL" id="FOHQ01000006">
    <property type="protein sequence ID" value="SET02411.1"/>
    <property type="molecule type" value="Genomic_DNA"/>
</dbReference>
<dbReference type="Proteomes" id="UP000243338">
    <property type="component" value="Unassembled WGS sequence"/>
</dbReference>
<organism evidence="1 2">
    <name type="scientific">Methanococcoides vulcani</name>
    <dbReference type="NCBI Taxonomy" id="1353158"/>
    <lineage>
        <taxon>Archaea</taxon>
        <taxon>Methanobacteriati</taxon>
        <taxon>Methanobacteriota</taxon>
        <taxon>Stenosarchaea group</taxon>
        <taxon>Methanomicrobia</taxon>
        <taxon>Methanosarcinales</taxon>
        <taxon>Methanosarcinaceae</taxon>
        <taxon>Methanococcoides</taxon>
    </lineage>
</organism>
<accession>A0A1I0B7C0</accession>
<reference evidence="2" key="1">
    <citation type="submission" date="2016-10" db="EMBL/GenBank/DDBJ databases">
        <authorList>
            <person name="Varghese N."/>
            <person name="Submissions S."/>
        </authorList>
    </citation>
    <scope>NUCLEOTIDE SEQUENCE [LARGE SCALE GENOMIC DNA]</scope>
    <source>
        <strain evidence="2">SLH 33</strain>
    </source>
</reference>
<dbReference type="RefSeq" id="WP_091690454.1">
    <property type="nucleotide sequence ID" value="NZ_CAAGSJ010000007.1"/>
</dbReference>
<gene>
    <name evidence="1" type="ORF">SAMN04488587_2005</name>
</gene>
<protein>
    <submittedName>
        <fullName evidence="1">Uncharacterized protein</fullName>
    </submittedName>
</protein>
<dbReference type="OrthoDB" id="378103at2157"/>
<name>A0A1I0B7C0_9EURY</name>
<evidence type="ECO:0000313" key="2">
    <source>
        <dbReference type="Proteomes" id="UP000243338"/>
    </source>
</evidence>
<proteinExistence type="predicted"/>
<sequence length="92" mass="10622">MSKYYSKQLTSGKYPGVPKIFDMLSSDNEVVGDAKFYTMVRGNALPPAKFSTIAEHVWLLEKTKAKHKFVIFGNDKRVPEKVQKIWKPCKWN</sequence>
<keyword evidence="2" id="KW-1185">Reference proteome</keyword>